<dbReference type="GO" id="GO:0005829">
    <property type="term" value="C:cytosol"/>
    <property type="evidence" value="ECO:0007669"/>
    <property type="project" value="TreeGrafter"/>
</dbReference>
<sequence>MKLILLDLDNTLIDADYRLTVSENEFRTVVQELASKGVRVGLCSDSAVITLRQWADRLGLTGPIVAERGAVVWDSTRQTENILDISETTWFRDFRESFINAVMRNFPGATIMIGDATRFVKDRGMNAALTQHVFAVNGFRVASFSFFACRPKNDQSALEPDSELLERASTLAAEIVVTYGKKKEDLFWDENSRYGILIVHARTTEKWRGISTLIDQLTPEQTIMVGDGMSDFLNLPNVAQYAVNNADPRYKAKATFVAESSLTKGVIECLRRCV</sequence>
<comment type="caution">
    <text evidence="1">The sequence shown here is derived from an EMBL/GenBank/DDBJ whole genome shotgun (WGS) entry which is preliminary data.</text>
</comment>
<dbReference type="EMBL" id="LCMG01000026">
    <property type="protein sequence ID" value="KKU31667.1"/>
    <property type="molecule type" value="Genomic_DNA"/>
</dbReference>
<dbReference type="Proteomes" id="UP000034705">
    <property type="component" value="Unassembled WGS sequence"/>
</dbReference>
<dbReference type="AlphaFoldDB" id="A0A0G1PG96"/>
<dbReference type="GO" id="GO:0000287">
    <property type="term" value="F:magnesium ion binding"/>
    <property type="evidence" value="ECO:0007669"/>
    <property type="project" value="TreeGrafter"/>
</dbReference>
<dbReference type="InterPro" id="IPR023214">
    <property type="entry name" value="HAD_sf"/>
</dbReference>
<name>A0A0G1PG96_9BACT</name>
<protein>
    <submittedName>
        <fullName evidence="1">Haloacid dehalogenase domain protein hydrolase type 3</fullName>
    </submittedName>
</protein>
<dbReference type="Gene3D" id="3.40.50.1000">
    <property type="entry name" value="HAD superfamily/HAD-like"/>
    <property type="match status" value="2"/>
</dbReference>
<dbReference type="PANTHER" id="PTHR10000">
    <property type="entry name" value="PHOSPHOSERINE PHOSPHATASE"/>
    <property type="match status" value="1"/>
</dbReference>
<organism evidence="1 2">
    <name type="scientific">Candidatus Uhrbacteria bacterium GW2011_GWF2_46_218</name>
    <dbReference type="NCBI Taxonomy" id="1619001"/>
    <lineage>
        <taxon>Bacteria</taxon>
        <taxon>Candidatus Uhriibacteriota</taxon>
    </lineage>
</organism>
<dbReference type="PANTHER" id="PTHR10000:SF8">
    <property type="entry name" value="HAD SUPERFAMILY HYDROLASE-LIKE, TYPE 3"/>
    <property type="match status" value="1"/>
</dbReference>
<gene>
    <name evidence="1" type="ORF">UX45_C0026G0004</name>
</gene>
<dbReference type="InterPro" id="IPR036412">
    <property type="entry name" value="HAD-like_sf"/>
</dbReference>
<evidence type="ECO:0000313" key="1">
    <source>
        <dbReference type="EMBL" id="KKU31667.1"/>
    </source>
</evidence>
<dbReference type="GO" id="GO:0016791">
    <property type="term" value="F:phosphatase activity"/>
    <property type="evidence" value="ECO:0007669"/>
    <property type="project" value="UniProtKB-ARBA"/>
</dbReference>
<dbReference type="SUPFAM" id="SSF56784">
    <property type="entry name" value="HAD-like"/>
    <property type="match status" value="1"/>
</dbReference>
<dbReference type="Pfam" id="PF08282">
    <property type="entry name" value="Hydrolase_3"/>
    <property type="match status" value="1"/>
</dbReference>
<reference evidence="1 2" key="1">
    <citation type="journal article" date="2015" name="Nature">
        <title>rRNA introns, odd ribosomes, and small enigmatic genomes across a large radiation of phyla.</title>
        <authorList>
            <person name="Brown C.T."/>
            <person name="Hug L.A."/>
            <person name="Thomas B.C."/>
            <person name="Sharon I."/>
            <person name="Castelle C.J."/>
            <person name="Singh A."/>
            <person name="Wilkins M.J."/>
            <person name="Williams K.H."/>
            <person name="Banfield J.F."/>
        </authorList>
    </citation>
    <scope>NUCLEOTIDE SEQUENCE [LARGE SCALE GENOMIC DNA]</scope>
</reference>
<proteinExistence type="predicted"/>
<evidence type="ECO:0000313" key="2">
    <source>
        <dbReference type="Proteomes" id="UP000034705"/>
    </source>
</evidence>
<keyword evidence="1" id="KW-0378">Hydrolase</keyword>
<accession>A0A0G1PG96</accession>